<dbReference type="Proteomes" id="UP001296943">
    <property type="component" value="Unassembled WGS sequence"/>
</dbReference>
<keyword evidence="7" id="KW-0460">Magnesium</keyword>
<dbReference type="Pfam" id="PF08245">
    <property type="entry name" value="Mur_ligase_M"/>
    <property type="match status" value="1"/>
</dbReference>
<protein>
    <recommendedName>
        <fullName evidence="2">tetrahydrofolate synthase</fullName>
        <ecNumber evidence="2">6.3.2.17</ecNumber>
    </recommendedName>
    <alternativeName>
        <fullName evidence="8">Tetrahydrofolylpolyglutamate synthase</fullName>
    </alternativeName>
</protein>
<gene>
    <name evidence="13" type="ORF">JOC48_002517</name>
</gene>
<dbReference type="InterPro" id="IPR001645">
    <property type="entry name" value="Folylpolyglutamate_synth"/>
</dbReference>
<evidence type="ECO:0000313" key="14">
    <source>
        <dbReference type="Proteomes" id="UP001296943"/>
    </source>
</evidence>
<evidence type="ECO:0000256" key="9">
    <source>
        <dbReference type="ARBA" id="ARBA00047493"/>
    </source>
</evidence>
<dbReference type="NCBIfam" id="TIGR01499">
    <property type="entry name" value="folC"/>
    <property type="match status" value="1"/>
</dbReference>
<dbReference type="InterPro" id="IPR018109">
    <property type="entry name" value="Folylpolyglutamate_synth_CS"/>
</dbReference>
<accession>A0ABS2N1J6</accession>
<evidence type="ECO:0000259" key="11">
    <source>
        <dbReference type="Pfam" id="PF02875"/>
    </source>
</evidence>
<dbReference type="Gene3D" id="3.40.1190.10">
    <property type="entry name" value="Mur-like, catalytic domain"/>
    <property type="match status" value="1"/>
</dbReference>
<evidence type="ECO:0000256" key="2">
    <source>
        <dbReference type="ARBA" id="ARBA00013025"/>
    </source>
</evidence>
<evidence type="ECO:0000313" key="13">
    <source>
        <dbReference type="EMBL" id="MBM7572016.1"/>
    </source>
</evidence>
<dbReference type="GO" id="GO:0004326">
    <property type="term" value="F:tetrahydrofolylpolyglutamate synthase activity"/>
    <property type="evidence" value="ECO:0007669"/>
    <property type="project" value="UniProtKB-EC"/>
</dbReference>
<keyword evidence="6 10" id="KW-0067">ATP-binding</keyword>
<comment type="caution">
    <text evidence="13">The sequence shown here is derived from an EMBL/GenBank/DDBJ whole genome shotgun (WGS) entry which is preliminary data.</text>
</comment>
<comment type="catalytic activity">
    <reaction evidence="9">
        <text>(6S)-5,6,7,8-tetrahydrofolyl-(gamma-L-Glu)(n) + L-glutamate + ATP = (6S)-5,6,7,8-tetrahydrofolyl-(gamma-L-Glu)(n+1) + ADP + phosphate + H(+)</text>
        <dbReference type="Rhea" id="RHEA:10580"/>
        <dbReference type="Rhea" id="RHEA-COMP:14738"/>
        <dbReference type="Rhea" id="RHEA-COMP:14740"/>
        <dbReference type="ChEBI" id="CHEBI:15378"/>
        <dbReference type="ChEBI" id="CHEBI:29985"/>
        <dbReference type="ChEBI" id="CHEBI:30616"/>
        <dbReference type="ChEBI" id="CHEBI:43474"/>
        <dbReference type="ChEBI" id="CHEBI:141005"/>
        <dbReference type="ChEBI" id="CHEBI:456216"/>
        <dbReference type="EC" id="6.3.2.17"/>
    </reaction>
</comment>
<dbReference type="SUPFAM" id="SSF53623">
    <property type="entry name" value="MurD-like peptide ligases, catalytic domain"/>
    <property type="match status" value="1"/>
</dbReference>
<feature type="domain" description="Mur ligase central" evidence="12">
    <location>
        <begin position="47"/>
        <end position="271"/>
    </location>
</feature>
<dbReference type="Gene3D" id="3.90.190.20">
    <property type="entry name" value="Mur ligase, C-terminal domain"/>
    <property type="match status" value="1"/>
</dbReference>
<feature type="domain" description="Mur ligase C-terminal" evidence="11">
    <location>
        <begin position="298"/>
        <end position="415"/>
    </location>
</feature>
<evidence type="ECO:0000256" key="4">
    <source>
        <dbReference type="ARBA" id="ARBA00022723"/>
    </source>
</evidence>
<proteinExistence type="inferred from homology"/>
<dbReference type="EC" id="6.3.2.17" evidence="2"/>
<evidence type="ECO:0000256" key="7">
    <source>
        <dbReference type="ARBA" id="ARBA00022842"/>
    </source>
</evidence>
<evidence type="ECO:0000256" key="3">
    <source>
        <dbReference type="ARBA" id="ARBA00022598"/>
    </source>
</evidence>
<organism evidence="13 14">
    <name type="scientific">Aquibacillus albus</name>
    <dbReference type="NCBI Taxonomy" id="1168171"/>
    <lineage>
        <taxon>Bacteria</taxon>
        <taxon>Bacillati</taxon>
        <taxon>Bacillota</taxon>
        <taxon>Bacilli</taxon>
        <taxon>Bacillales</taxon>
        <taxon>Bacillaceae</taxon>
        <taxon>Aquibacillus</taxon>
    </lineage>
</organism>
<dbReference type="PIRSF" id="PIRSF001563">
    <property type="entry name" value="Folylpolyglu_synth"/>
    <property type="match status" value="1"/>
</dbReference>
<dbReference type="PROSITE" id="PS01011">
    <property type="entry name" value="FOLYLPOLYGLU_SYNT_1"/>
    <property type="match status" value="1"/>
</dbReference>
<evidence type="ECO:0000256" key="6">
    <source>
        <dbReference type="ARBA" id="ARBA00022840"/>
    </source>
</evidence>
<keyword evidence="14" id="KW-1185">Reference proteome</keyword>
<dbReference type="RefSeq" id="WP_204500122.1">
    <property type="nucleotide sequence ID" value="NZ_JAFBDR010000013.1"/>
</dbReference>
<dbReference type="InterPro" id="IPR036615">
    <property type="entry name" value="Mur_ligase_C_dom_sf"/>
</dbReference>
<keyword evidence="5 10" id="KW-0547">Nucleotide-binding</keyword>
<evidence type="ECO:0000256" key="10">
    <source>
        <dbReference type="PIRNR" id="PIRNR001563"/>
    </source>
</evidence>
<keyword evidence="4" id="KW-0479">Metal-binding</keyword>
<dbReference type="PANTHER" id="PTHR11136:SF0">
    <property type="entry name" value="DIHYDROFOLATE SYNTHETASE-RELATED"/>
    <property type="match status" value="1"/>
</dbReference>
<dbReference type="SUPFAM" id="SSF53244">
    <property type="entry name" value="MurD-like peptide ligases, peptide-binding domain"/>
    <property type="match status" value="1"/>
</dbReference>
<reference evidence="13 14" key="1">
    <citation type="submission" date="2021-01" db="EMBL/GenBank/DDBJ databases">
        <title>Genomic Encyclopedia of Type Strains, Phase IV (KMG-IV): sequencing the most valuable type-strain genomes for metagenomic binning, comparative biology and taxonomic classification.</title>
        <authorList>
            <person name="Goeker M."/>
        </authorList>
    </citation>
    <scope>NUCLEOTIDE SEQUENCE [LARGE SCALE GENOMIC DNA]</scope>
    <source>
        <strain evidence="13 14">DSM 23711</strain>
    </source>
</reference>
<dbReference type="GO" id="GO:0008841">
    <property type="term" value="F:dihydrofolate synthase activity"/>
    <property type="evidence" value="ECO:0007669"/>
    <property type="project" value="UniProtKB-EC"/>
</dbReference>
<dbReference type="PANTHER" id="PTHR11136">
    <property type="entry name" value="FOLYLPOLYGLUTAMATE SYNTHASE-RELATED"/>
    <property type="match status" value="1"/>
</dbReference>
<evidence type="ECO:0000259" key="12">
    <source>
        <dbReference type="Pfam" id="PF08245"/>
    </source>
</evidence>
<dbReference type="InterPro" id="IPR013221">
    <property type="entry name" value="Mur_ligase_cen"/>
</dbReference>
<evidence type="ECO:0000256" key="5">
    <source>
        <dbReference type="ARBA" id="ARBA00022741"/>
    </source>
</evidence>
<comment type="similarity">
    <text evidence="1 10">Belongs to the folylpolyglutamate synthase family.</text>
</comment>
<evidence type="ECO:0000256" key="1">
    <source>
        <dbReference type="ARBA" id="ARBA00008276"/>
    </source>
</evidence>
<evidence type="ECO:0000256" key="8">
    <source>
        <dbReference type="ARBA" id="ARBA00030592"/>
    </source>
</evidence>
<keyword evidence="3 10" id="KW-0436">Ligase</keyword>
<sequence length="428" mass="48643">MKMETIQEVYNFLQSRRQLGIKPGLSRIEAMLDYFGQPDKKLTFIHIAGTNGKGSTLAFLSQVLKDSGYKVGAFTSPHALLQDHFQINQQSIDSYSIVHLVNLMKPIIDLLDQKNNPPSEFEILVMMATLHFYYEKVDIVLFEAAMGGREDCTNFINPILTIITNIGLDHVEFLGNSYEEIAKHKAGIIKKDVPLVVGETKSETMAIIKAEADDKAAPVIQYQKDFSVKCTQLNAEMEESFLFHSNNYSIPISLTMKGKHQVINASLACMALIILKERGLTISIKNIQHGLYRTSHPGRFEVISRKPTVILDGAHNLEGVITMIQTINEYYPNHKKLLLFAAFKDKPLDPMIKRMDEVFDKVMYTSFHHPRAERAEALYQLSHHNVKRIIPSWENFLQEYIKNGDDEAILCVTGSLNFIQVVRTYFVS</sequence>
<name>A0ABS2N1J6_9BACI</name>
<dbReference type="Pfam" id="PF02875">
    <property type="entry name" value="Mur_ligase_C"/>
    <property type="match status" value="1"/>
</dbReference>
<dbReference type="EMBL" id="JAFBDR010000013">
    <property type="protein sequence ID" value="MBM7572016.1"/>
    <property type="molecule type" value="Genomic_DNA"/>
</dbReference>
<dbReference type="InterPro" id="IPR004101">
    <property type="entry name" value="Mur_ligase_C"/>
</dbReference>
<dbReference type="InterPro" id="IPR036565">
    <property type="entry name" value="Mur-like_cat_sf"/>
</dbReference>